<evidence type="ECO:0000256" key="13">
    <source>
        <dbReference type="NCBIfam" id="TIGR02402"/>
    </source>
</evidence>
<evidence type="ECO:0000256" key="6">
    <source>
        <dbReference type="ARBA" id="ARBA00022490"/>
    </source>
</evidence>
<evidence type="ECO:0000256" key="1">
    <source>
        <dbReference type="ARBA" id="ARBA00004496"/>
    </source>
</evidence>
<evidence type="ECO:0000256" key="2">
    <source>
        <dbReference type="ARBA" id="ARBA00005199"/>
    </source>
</evidence>
<dbReference type="SMART" id="SM00642">
    <property type="entry name" value="Aamy"/>
    <property type="match status" value="1"/>
</dbReference>
<reference evidence="16 17" key="1">
    <citation type="submission" date="2024-02" db="EMBL/GenBank/DDBJ databases">
        <title>Deinococcus xinjiangensis NBRC 107630.</title>
        <authorList>
            <person name="Ichikawa N."/>
            <person name="Katano-Makiyama Y."/>
            <person name="Hidaka K."/>
        </authorList>
    </citation>
    <scope>NUCLEOTIDE SEQUENCE [LARGE SCALE GENOMIC DNA]</scope>
    <source>
        <strain evidence="16 17">NBRC 107630</strain>
    </source>
</reference>
<dbReference type="PIRSF" id="PIRSF006337">
    <property type="entry name" value="Trehalose_TreZ"/>
    <property type="match status" value="1"/>
</dbReference>
<proteinExistence type="inferred from homology"/>
<dbReference type="InterPro" id="IPR044901">
    <property type="entry name" value="Trehalose_TreZ_E-set_sf"/>
</dbReference>
<comment type="pathway">
    <text evidence="2 14">Glycan biosynthesis; trehalose biosynthesis.</text>
</comment>
<evidence type="ECO:0000313" key="16">
    <source>
        <dbReference type="EMBL" id="GAA5500496.1"/>
    </source>
</evidence>
<organism evidence="16 17">
    <name type="scientific">Deinococcus xinjiangensis</name>
    <dbReference type="NCBI Taxonomy" id="457454"/>
    <lineage>
        <taxon>Bacteria</taxon>
        <taxon>Thermotogati</taxon>
        <taxon>Deinococcota</taxon>
        <taxon>Deinococci</taxon>
        <taxon>Deinococcales</taxon>
        <taxon>Deinococcaceae</taxon>
        <taxon>Deinococcus</taxon>
    </lineage>
</organism>
<dbReference type="Gene3D" id="1.10.10.760">
    <property type="entry name" value="E-set domains of sugar-utilizing enzymes"/>
    <property type="match status" value="1"/>
</dbReference>
<keyword evidence="6" id="KW-0963">Cytoplasm</keyword>
<dbReference type="InterPro" id="IPR006047">
    <property type="entry name" value="GH13_cat_dom"/>
</dbReference>
<keyword evidence="17" id="KW-1185">Reference proteome</keyword>
<keyword evidence="9 14" id="KW-0326">Glycosidase</keyword>
<sequence length="613" mass="68902">MLQYLNAENVTYDTHAESDALATRLGAHLLEGGTSTRFRIWTTLAQEVGVKVDGTTYPMQAQGNGIYETILPVQAGARYFFVLDGILRPDPYARFLPDGVHGAAEVVDLHAYQWQNTDWRGLRLRDCIFYELHIGTFTPEGTYRAAQEKLPYLKELGITAIQLMPLAAFSGRRGWGYDSVSLYAPYSPYGSPTDLMAFIDAAHGLGIGVFLDVVYNHFGPDGNYLPCYAPTYFTDRFSSDWGAGVDYAEPHMRRYITGNARMWLRDYHFDGLRLDATQAMQDDSPVHILRELANEVHKLRGTHLLLAEDSRNLPELITADKLDGIWADDFHHEMRVTLTAEQDGYYRPFRGGAAALAQVIQKGWTFDGQWWPLDDAPRGKPADALSAENFVFFIQNHDQIGNRPAGDRLHQYGSMTLPRFRGASLLLLTLPMTPLIFMGQEWAADTPFPFFSDHHGELGKAVSEGRKKEFGGFASFHGDEVLDPQAEETYRLAHLDWAEQERGAHAQTLSLYRELIRLRQTDPVLQNRDRAKLQAGSIGNDLLWVRTQTDAGERVVLWNLSAADLKLDTLPLPFELPDAVLLESEAVPPASHTRREEQESLHSGHAILLGRDA</sequence>
<evidence type="ECO:0000256" key="8">
    <source>
        <dbReference type="ARBA" id="ARBA00023277"/>
    </source>
</evidence>
<protein>
    <recommendedName>
        <fullName evidence="5 13">Malto-oligosyltrehalose trehalohydrolase</fullName>
        <shortName evidence="14">MTHase</shortName>
        <ecNumber evidence="4 13">3.2.1.141</ecNumber>
    </recommendedName>
    <alternativeName>
        <fullName evidence="11 14">4-alpha-D-((1-&gt;4)-alpha-D-glucano)trehalose trehalohydrolase</fullName>
    </alternativeName>
    <alternativeName>
        <fullName evidence="10 14">Maltooligosyl trehalose trehalohydrolase</fullName>
    </alternativeName>
</protein>
<dbReference type="EMBL" id="BAABRN010000002">
    <property type="protein sequence ID" value="GAA5500496.1"/>
    <property type="molecule type" value="Genomic_DNA"/>
</dbReference>
<evidence type="ECO:0000256" key="5">
    <source>
        <dbReference type="ARBA" id="ARBA00015938"/>
    </source>
</evidence>
<comment type="caution">
    <text evidence="16">The sequence shown here is derived from an EMBL/GenBank/DDBJ whole genome shotgun (WGS) entry which is preliminary data.</text>
</comment>
<name>A0ABP9V783_9DEIO</name>
<dbReference type="InterPro" id="IPR012768">
    <property type="entry name" value="Trehalose_TreZ"/>
</dbReference>
<gene>
    <name evidence="16" type="primary">treZ</name>
    <name evidence="16" type="ORF">Dxin01_00217</name>
</gene>
<evidence type="ECO:0000256" key="4">
    <source>
        <dbReference type="ARBA" id="ARBA00012268"/>
    </source>
</evidence>
<accession>A0ABP9V783</accession>
<dbReference type="NCBIfam" id="TIGR02402">
    <property type="entry name" value="trehalose_TreZ"/>
    <property type="match status" value="1"/>
</dbReference>
<dbReference type="PANTHER" id="PTHR43651:SF11">
    <property type="entry name" value="MALTO-OLIGOSYLTREHALOSE TREHALOHYDROLASE"/>
    <property type="match status" value="1"/>
</dbReference>
<keyword evidence="8" id="KW-0119">Carbohydrate metabolism</keyword>
<dbReference type="SUPFAM" id="SSF51445">
    <property type="entry name" value="(Trans)glycosidases"/>
    <property type="match status" value="1"/>
</dbReference>
<dbReference type="InterPro" id="IPR013780">
    <property type="entry name" value="Glyco_hydro_b"/>
</dbReference>
<evidence type="ECO:0000313" key="17">
    <source>
        <dbReference type="Proteomes" id="UP001458946"/>
    </source>
</evidence>
<dbReference type="InterPro" id="IPR017853">
    <property type="entry name" value="GH"/>
</dbReference>
<dbReference type="InterPro" id="IPR014756">
    <property type="entry name" value="Ig_E-set"/>
</dbReference>
<comment type="subcellular location">
    <subcellularLocation>
        <location evidence="1">Cytoplasm</location>
    </subcellularLocation>
</comment>
<dbReference type="InterPro" id="IPR013783">
    <property type="entry name" value="Ig-like_fold"/>
</dbReference>
<dbReference type="CDD" id="cd02853">
    <property type="entry name" value="E_set_MTHase_like_N"/>
    <property type="match status" value="1"/>
</dbReference>
<comment type="similarity">
    <text evidence="3 14">Belongs to the glycosyl hydrolase 13 family.</text>
</comment>
<evidence type="ECO:0000256" key="11">
    <source>
        <dbReference type="ARBA" id="ARBA00033284"/>
    </source>
</evidence>
<evidence type="ECO:0000256" key="9">
    <source>
        <dbReference type="ARBA" id="ARBA00023295"/>
    </source>
</evidence>
<evidence type="ECO:0000256" key="14">
    <source>
        <dbReference type="PIRNR" id="PIRNR006337"/>
    </source>
</evidence>
<evidence type="ECO:0000256" key="3">
    <source>
        <dbReference type="ARBA" id="ARBA00008061"/>
    </source>
</evidence>
<dbReference type="SUPFAM" id="SSF51011">
    <property type="entry name" value="Glycosyl hydrolase domain"/>
    <property type="match status" value="1"/>
</dbReference>
<evidence type="ECO:0000256" key="7">
    <source>
        <dbReference type="ARBA" id="ARBA00022801"/>
    </source>
</evidence>
<evidence type="ECO:0000256" key="10">
    <source>
        <dbReference type="ARBA" id="ARBA00032057"/>
    </source>
</evidence>
<evidence type="ECO:0000259" key="15">
    <source>
        <dbReference type="SMART" id="SM00642"/>
    </source>
</evidence>
<dbReference type="Pfam" id="PF00128">
    <property type="entry name" value="Alpha-amylase"/>
    <property type="match status" value="1"/>
</dbReference>
<dbReference type="Proteomes" id="UP001458946">
    <property type="component" value="Unassembled WGS sequence"/>
</dbReference>
<comment type="catalytic activity">
    <reaction evidence="12 14">
        <text>hydrolysis of (1-&gt;4)-alpha-D-glucosidic linkage in 4-alpha-D-[(1-&gt;4)-alpha-D-glucanosyl]n trehalose to yield trehalose and (1-&gt;4)-alpha-D-glucan.</text>
        <dbReference type="EC" id="3.2.1.141"/>
    </reaction>
</comment>
<dbReference type="Gene3D" id="2.60.40.10">
    <property type="entry name" value="Immunoglobulins"/>
    <property type="match status" value="1"/>
</dbReference>
<dbReference type="EC" id="3.2.1.141" evidence="4 13"/>
<keyword evidence="7 14" id="KW-0378">Hydrolase</keyword>
<dbReference type="Gene3D" id="3.20.20.80">
    <property type="entry name" value="Glycosidases"/>
    <property type="match status" value="1"/>
</dbReference>
<dbReference type="SUPFAM" id="SSF81296">
    <property type="entry name" value="E set domains"/>
    <property type="match status" value="1"/>
</dbReference>
<dbReference type="PANTHER" id="PTHR43651">
    <property type="entry name" value="1,4-ALPHA-GLUCAN-BRANCHING ENZYME"/>
    <property type="match status" value="1"/>
</dbReference>
<dbReference type="CDD" id="cd11325">
    <property type="entry name" value="AmyAc_GTHase"/>
    <property type="match status" value="1"/>
</dbReference>
<dbReference type="Gene3D" id="2.60.40.1180">
    <property type="entry name" value="Golgi alpha-mannosidase II"/>
    <property type="match status" value="1"/>
</dbReference>
<evidence type="ECO:0000256" key="12">
    <source>
        <dbReference type="ARBA" id="ARBA00034013"/>
    </source>
</evidence>
<feature type="domain" description="Glycosyl hydrolase family 13 catalytic" evidence="15">
    <location>
        <begin position="106"/>
        <end position="466"/>
    </location>
</feature>
<dbReference type="RefSeq" id="WP_353540483.1">
    <property type="nucleotide sequence ID" value="NZ_BAABRN010000002.1"/>
</dbReference>